<reference evidence="3 4" key="1">
    <citation type="journal article" date="2004" name="Science">
        <title>The genome of the diatom Thalassiosira pseudonana: ecology, evolution, and metabolism.</title>
        <authorList>
            <person name="Armbrust E.V."/>
            <person name="Berges J.A."/>
            <person name="Bowler C."/>
            <person name="Green B.R."/>
            <person name="Martinez D."/>
            <person name="Putnam N.H."/>
            <person name="Zhou S."/>
            <person name="Allen A.E."/>
            <person name="Apt K.E."/>
            <person name="Bechner M."/>
            <person name="Brzezinski M.A."/>
            <person name="Chaal B.K."/>
            <person name="Chiovitti A."/>
            <person name="Davis A.K."/>
            <person name="Demarest M.S."/>
            <person name="Detter J.C."/>
            <person name="Glavina T."/>
            <person name="Goodstein D."/>
            <person name="Hadi M.Z."/>
            <person name="Hellsten U."/>
            <person name="Hildebrand M."/>
            <person name="Jenkins B.D."/>
            <person name="Jurka J."/>
            <person name="Kapitonov V.V."/>
            <person name="Kroger N."/>
            <person name="Lau W.W."/>
            <person name="Lane T.W."/>
            <person name="Larimer F.W."/>
            <person name="Lippmeier J.C."/>
            <person name="Lucas S."/>
            <person name="Medina M."/>
            <person name="Montsant A."/>
            <person name="Obornik M."/>
            <person name="Parker M.S."/>
            <person name="Palenik B."/>
            <person name="Pazour G.J."/>
            <person name="Richardson P.M."/>
            <person name="Rynearson T.A."/>
            <person name="Saito M.A."/>
            <person name="Schwartz D.C."/>
            <person name="Thamatrakoln K."/>
            <person name="Valentin K."/>
            <person name="Vardi A."/>
            <person name="Wilkerson F.P."/>
            <person name="Rokhsar D.S."/>
        </authorList>
    </citation>
    <scope>NUCLEOTIDE SEQUENCE [LARGE SCALE GENOMIC DNA]</scope>
    <source>
        <strain evidence="3 4">CCMP1335</strain>
    </source>
</reference>
<dbReference type="eggNOG" id="ENOG502SAVM">
    <property type="taxonomic scope" value="Eukaryota"/>
</dbReference>
<dbReference type="Gene3D" id="3.40.50.150">
    <property type="entry name" value="Vaccinia Virus protein VP39"/>
    <property type="match status" value="1"/>
</dbReference>
<keyword evidence="4" id="KW-1185">Reference proteome</keyword>
<evidence type="ECO:0000313" key="3">
    <source>
        <dbReference type="EMBL" id="EED86864.1"/>
    </source>
</evidence>
<protein>
    <recommendedName>
        <fullName evidence="2">Methyltransferase FkbM domain-containing protein</fullName>
    </recommendedName>
</protein>
<accession>B8LCW7</accession>
<dbReference type="AlphaFoldDB" id="B8LCW7"/>
<sequence length="859" mass="96626">MSASTNHQFHERCNSRSRRILSFALIFAMTSLWNVERNLIPSTSSFLDTATHNLNHPTARRETLHVIQCLSGDSKGFIDEWEVNLKSVLMNAPLDSNLHVHILSDEKATDAVKTRFQSTIPLNGTMWRNEITVTVTTINATQQLQMKEKLAFLGSMGNKKWFDERIGMGGYFRLFVHEFIPEYITRDAKSELDAGLHRAVYMDTDVVVMTNLNHLMHSIDESYADFADKAKPDQVPTIPLMTYRENSGFLVMDIFQLEKLFQLARTCVGEGQLVAQNDIVMSDQSVIRYVDGKYPEMFDTLPDEWFMHIGHGYRRSPQNLHYENKRAAFLHFTGSNTGASFFSDQGLIKFCERGRGCNATDTAEGGHVDAFSRSWGMAEHYVKLSWTWALYQGGESRIKRGETGYKASESRYLTPLLPVTVDFTQKTSPAKYINVTPTRATNHRPNNPLLLAQPEPKYDIYQPQNEISGAVLEKTNHVEVHLDLCNICEIQFVNDVCFTLLQVQYYRPIISSQDQSSPAQPLHRSSSSSSASTTKGIVYSHDNINLPESSVCTEEQTIKISTQLELTTKRTGISPSTRCPDPTWLEGFYSEEQDIGSEKFLGISVGCNKGHDAIRSARMGTSDPSFDVPSWVKSLGGGMTSFACRNENEDQPSIVHPTRDGEMHCVEPMPSTFQKLNKAAVELGLRRPEGEGGLVLTQAVISARNGEVLFPRATAGTENLGIGACKQASKCDCEMFSKLVDKFVAGNGPINILQIDVEGYDFDVLFGAGSVLDRSQYLEFEFHKVGHWGKLHLSDAVKLLDQKGFTCYWAGRDKLWRITGCYFSVYNEWHDWSNVACVHRSYKKLANRMEAKFLSTLSS</sequence>
<gene>
    <name evidence="3" type="ORF">THAPSDRAFT_10526</name>
</gene>
<dbReference type="GeneID" id="7442585"/>
<feature type="region of interest" description="Disordered" evidence="1">
    <location>
        <begin position="513"/>
        <end position="534"/>
    </location>
</feature>
<dbReference type="InterPro" id="IPR006342">
    <property type="entry name" value="FkbM_mtfrase"/>
</dbReference>
<dbReference type="NCBIfam" id="TIGR01444">
    <property type="entry name" value="fkbM_fam"/>
    <property type="match status" value="1"/>
</dbReference>
<name>B8LCW7_THAPS</name>
<dbReference type="RefSeq" id="XP_002296880.1">
    <property type="nucleotide sequence ID" value="XM_002296844.1"/>
</dbReference>
<reference evidence="3 4" key="2">
    <citation type="journal article" date="2008" name="Nature">
        <title>The Phaeodactylum genome reveals the evolutionary history of diatom genomes.</title>
        <authorList>
            <person name="Bowler C."/>
            <person name="Allen A.E."/>
            <person name="Badger J.H."/>
            <person name="Grimwood J."/>
            <person name="Jabbari K."/>
            <person name="Kuo A."/>
            <person name="Maheswari U."/>
            <person name="Martens C."/>
            <person name="Maumus F."/>
            <person name="Otillar R.P."/>
            <person name="Rayko E."/>
            <person name="Salamov A."/>
            <person name="Vandepoele K."/>
            <person name="Beszteri B."/>
            <person name="Gruber A."/>
            <person name="Heijde M."/>
            <person name="Katinka M."/>
            <person name="Mock T."/>
            <person name="Valentin K."/>
            <person name="Verret F."/>
            <person name="Berges J.A."/>
            <person name="Brownlee C."/>
            <person name="Cadoret J.P."/>
            <person name="Chiovitti A."/>
            <person name="Choi C.J."/>
            <person name="Coesel S."/>
            <person name="De Martino A."/>
            <person name="Detter J.C."/>
            <person name="Durkin C."/>
            <person name="Falciatore A."/>
            <person name="Fournet J."/>
            <person name="Haruta M."/>
            <person name="Huysman M.J."/>
            <person name="Jenkins B.D."/>
            <person name="Jiroutova K."/>
            <person name="Jorgensen R.E."/>
            <person name="Joubert Y."/>
            <person name="Kaplan A."/>
            <person name="Kroger N."/>
            <person name="Kroth P.G."/>
            <person name="La Roche J."/>
            <person name="Lindquist E."/>
            <person name="Lommer M."/>
            <person name="Martin-Jezequel V."/>
            <person name="Lopez P.J."/>
            <person name="Lucas S."/>
            <person name="Mangogna M."/>
            <person name="McGinnis K."/>
            <person name="Medlin L.K."/>
            <person name="Montsant A."/>
            <person name="Oudot-Le Secq M.P."/>
            <person name="Napoli C."/>
            <person name="Obornik M."/>
            <person name="Parker M.S."/>
            <person name="Petit J.L."/>
            <person name="Porcel B.M."/>
            <person name="Poulsen N."/>
            <person name="Robison M."/>
            <person name="Rychlewski L."/>
            <person name="Rynearson T.A."/>
            <person name="Schmutz J."/>
            <person name="Shapiro H."/>
            <person name="Siaut M."/>
            <person name="Stanley M."/>
            <person name="Sussman M.R."/>
            <person name="Taylor A.R."/>
            <person name="Vardi A."/>
            <person name="von Dassow P."/>
            <person name="Vyverman W."/>
            <person name="Willis A."/>
            <person name="Wyrwicz L.S."/>
            <person name="Rokhsar D.S."/>
            <person name="Weissenbach J."/>
            <person name="Armbrust E.V."/>
            <person name="Green B.R."/>
            <person name="Van de Peer Y."/>
            <person name="Grigoriev I.V."/>
        </authorList>
    </citation>
    <scope>NUCLEOTIDE SEQUENCE [LARGE SCALE GENOMIC DNA]</scope>
    <source>
        <strain evidence="3 4">CCMP1335</strain>
    </source>
</reference>
<proteinExistence type="predicted"/>
<dbReference type="PaxDb" id="35128-Thaps10526"/>
<dbReference type="SUPFAM" id="SSF53448">
    <property type="entry name" value="Nucleotide-diphospho-sugar transferases"/>
    <property type="match status" value="1"/>
</dbReference>
<dbReference type="InterPro" id="IPR029063">
    <property type="entry name" value="SAM-dependent_MTases_sf"/>
</dbReference>
<dbReference type="PANTHER" id="PTHR34203">
    <property type="entry name" value="METHYLTRANSFERASE, FKBM FAMILY PROTEIN"/>
    <property type="match status" value="1"/>
</dbReference>
<dbReference type="InterPro" id="IPR052514">
    <property type="entry name" value="SAM-dependent_MTase"/>
</dbReference>
<dbReference type="PANTHER" id="PTHR34203:SF15">
    <property type="entry name" value="SLL1173 PROTEIN"/>
    <property type="match status" value="1"/>
</dbReference>
<organism evidence="3 4">
    <name type="scientific">Thalassiosira pseudonana</name>
    <name type="common">Marine diatom</name>
    <name type="synonym">Cyclotella nana</name>
    <dbReference type="NCBI Taxonomy" id="35128"/>
    <lineage>
        <taxon>Eukaryota</taxon>
        <taxon>Sar</taxon>
        <taxon>Stramenopiles</taxon>
        <taxon>Ochrophyta</taxon>
        <taxon>Bacillariophyta</taxon>
        <taxon>Coscinodiscophyceae</taxon>
        <taxon>Thalassiosirophycidae</taxon>
        <taxon>Thalassiosirales</taxon>
        <taxon>Thalassiosiraceae</taxon>
        <taxon>Thalassiosira</taxon>
    </lineage>
</organism>
<dbReference type="SUPFAM" id="SSF53335">
    <property type="entry name" value="S-adenosyl-L-methionine-dependent methyltransferases"/>
    <property type="match status" value="1"/>
</dbReference>
<dbReference type="Proteomes" id="UP000001449">
    <property type="component" value="Chromosome 16"/>
</dbReference>
<dbReference type="Pfam" id="PF05050">
    <property type="entry name" value="Methyltransf_21"/>
    <property type="match status" value="1"/>
</dbReference>
<evidence type="ECO:0000259" key="2">
    <source>
        <dbReference type="Pfam" id="PF05050"/>
    </source>
</evidence>
<evidence type="ECO:0000256" key="1">
    <source>
        <dbReference type="SAM" id="MobiDB-lite"/>
    </source>
</evidence>
<dbReference type="HOGENOM" id="CLU_333044_0_0_1"/>
<dbReference type="InParanoid" id="B8LCW7"/>
<dbReference type="Gene3D" id="3.90.550.10">
    <property type="entry name" value="Spore Coat Polysaccharide Biosynthesis Protein SpsA, Chain A"/>
    <property type="match status" value="1"/>
</dbReference>
<dbReference type="GO" id="GO:0008171">
    <property type="term" value="F:O-methyltransferase activity"/>
    <property type="evidence" value="ECO:0000318"/>
    <property type="project" value="GO_Central"/>
</dbReference>
<evidence type="ECO:0000313" key="4">
    <source>
        <dbReference type="Proteomes" id="UP000001449"/>
    </source>
</evidence>
<dbReference type="EMBL" id="DS999418">
    <property type="protein sequence ID" value="EED86864.1"/>
    <property type="molecule type" value="Genomic_DNA"/>
</dbReference>
<feature type="domain" description="Methyltransferase FkbM" evidence="2">
    <location>
        <begin position="659"/>
        <end position="785"/>
    </location>
</feature>
<dbReference type="InterPro" id="IPR029044">
    <property type="entry name" value="Nucleotide-diphossugar_trans"/>
</dbReference>
<dbReference type="KEGG" id="tps:THAPSDRAFT_10526"/>